<organism evidence="1 2">
    <name type="scientific">Lutibacter profundi</name>
    <dbReference type="NCBI Taxonomy" id="1622118"/>
    <lineage>
        <taxon>Bacteria</taxon>
        <taxon>Pseudomonadati</taxon>
        <taxon>Bacteroidota</taxon>
        <taxon>Flavobacteriia</taxon>
        <taxon>Flavobacteriales</taxon>
        <taxon>Flavobacteriaceae</taxon>
        <taxon>Lutibacter</taxon>
    </lineage>
</organism>
<dbReference type="KEGG" id="lut:Lupro_11450"/>
<accession>A0A0X8G8A4</accession>
<keyword evidence="2" id="KW-1185">Reference proteome</keyword>
<name>A0A0X8G8A4_9FLAO</name>
<reference evidence="1 2" key="2">
    <citation type="journal article" date="2016" name="Int. J. Syst. Evol. Microbiol.">
        <title>Lutibacter profundi sp. nov., isolated from a deep-sea hydrothermal system on the Arctic Mid-Ocean Ridge and emended description of the genus Lutibacter.</title>
        <authorList>
            <person name="Le Moine Bauer S."/>
            <person name="Roalkvam I."/>
            <person name="Steen I.H."/>
            <person name="Dahle H."/>
        </authorList>
    </citation>
    <scope>NUCLEOTIDE SEQUENCE [LARGE SCALE GENOMIC DNA]</scope>
    <source>
        <strain evidence="1 2">LP1</strain>
    </source>
</reference>
<dbReference type="RefSeq" id="WP_068210401.1">
    <property type="nucleotide sequence ID" value="NZ_CP013355.1"/>
</dbReference>
<evidence type="ECO:0008006" key="3">
    <source>
        <dbReference type="Google" id="ProtNLM"/>
    </source>
</evidence>
<dbReference type="OrthoDB" id="1413766at2"/>
<dbReference type="PATRIC" id="fig|1622118.3.peg.2352"/>
<dbReference type="Gene3D" id="2.60.40.1120">
    <property type="entry name" value="Carboxypeptidase-like, regulatory domain"/>
    <property type="match status" value="1"/>
</dbReference>
<dbReference type="Pfam" id="PF13715">
    <property type="entry name" value="CarbopepD_reg_2"/>
    <property type="match status" value="1"/>
</dbReference>
<dbReference type="STRING" id="1622118.Lupro_11450"/>
<sequence length="433" mass="50469">MLKQAITLSQNLLATTLLLLLFGFGFQNKSFASNKIIKDTLSFKKYKGKVVDSKTKKALVFASLTVNGTNISTVTNTQGEFLLKVPKKYTNSDVTISFLGYTSKVLNLSDFKTKTTIKLETYIEELSEIKIVVKDAQSLILEVLKRKKENYFDKLTTMTAFYRETIKKRRSYVSLSEAVVEINKQPYTNTKKDILKLYKSRKSTDYSRLDTIAFKLKGGPYNSIYIDVMKNPDLFFSKDMIELYDFTFDKSTKIDNRPIYVINFKQKEYVKTPLFYGKLYIDAQSLALTNAKFKLNLEDKEKASRIFIVKKPKGAKVYPVEATYQIDYREKNGKWYYGYSRIQLGFKINWDKRLFNTIYYTTMEMAITDWKNNITKKLIKPKNRLRSSIIMSDKSSGFSDPNFWGKYNVIEPEKPIESAIRKIKKQLKKRKNN</sequence>
<dbReference type="SUPFAM" id="SSF49464">
    <property type="entry name" value="Carboxypeptidase regulatory domain-like"/>
    <property type="match status" value="1"/>
</dbReference>
<reference evidence="2" key="1">
    <citation type="submission" date="2015-12" db="EMBL/GenBank/DDBJ databases">
        <title>Complete genome sequence of Lutibacter profundus strain LP1.</title>
        <authorList>
            <person name="Wissuwa J."/>
            <person name="Le Moine Bauer S."/>
            <person name="Stokke R."/>
            <person name="Dahle H."/>
            <person name="Steen I.H."/>
        </authorList>
    </citation>
    <scope>NUCLEOTIDE SEQUENCE [LARGE SCALE GENOMIC DNA]</scope>
    <source>
        <strain evidence="2">LP1</strain>
    </source>
</reference>
<gene>
    <name evidence="1" type="ORF">Lupro_11450</name>
</gene>
<protein>
    <recommendedName>
        <fullName evidence="3">Carboxypeptidase-like regulatory domain-containing protein</fullName>
    </recommendedName>
</protein>
<proteinExistence type="predicted"/>
<dbReference type="InterPro" id="IPR008969">
    <property type="entry name" value="CarboxyPept-like_regulatory"/>
</dbReference>
<dbReference type="AlphaFoldDB" id="A0A0X8G8A4"/>
<dbReference type="EMBL" id="CP013355">
    <property type="protein sequence ID" value="AMC11841.1"/>
    <property type="molecule type" value="Genomic_DNA"/>
</dbReference>
<evidence type="ECO:0000313" key="1">
    <source>
        <dbReference type="EMBL" id="AMC11841.1"/>
    </source>
</evidence>
<dbReference type="Proteomes" id="UP000059672">
    <property type="component" value="Chromosome"/>
</dbReference>
<evidence type="ECO:0000313" key="2">
    <source>
        <dbReference type="Proteomes" id="UP000059672"/>
    </source>
</evidence>